<dbReference type="SUPFAM" id="SSF49313">
    <property type="entry name" value="Cadherin-like"/>
    <property type="match status" value="3"/>
</dbReference>
<keyword evidence="2 6" id="KW-0812">Transmembrane</keyword>
<feature type="domain" description="Dystroglycan-type cadherin-like" evidence="7">
    <location>
        <begin position="127"/>
        <end position="235"/>
    </location>
</feature>
<feature type="domain" description="Dystroglycan-type cadherin-like" evidence="7">
    <location>
        <begin position="14"/>
        <end position="112"/>
    </location>
</feature>
<reference evidence="9" key="1">
    <citation type="submission" date="2016-10" db="EMBL/GenBank/DDBJ databases">
        <authorList>
            <person name="Geijer C."/>
            <person name="Jareborg N."/>
            <person name="Dainat J."/>
        </authorList>
    </citation>
    <scope>NUCLEOTIDE SEQUENCE [LARGE SCALE GENOMIC DNA]</scope>
    <source>
        <strain evidence="9">PYCC 4715</strain>
    </source>
</reference>
<evidence type="ECO:0000313" key="8">
    <source>
        <dbReference type="EMBL" id="SGZ55739.1"/>
    </source>
</evidence>
<dbReference type="SMART" id="SM00736">
    <property type="entry name" value="CADG"/>
    <property type="match status" value="3"/>
</dbReference>
<dbReference type="InterPro" id="IPR015919">
    <property type="entry name" value="Cadherin-like_sf"/>
</dbReference>
<dbReference type="Pfam" id="PF05345">
    <property type="entry name" value="He_PIG"/>
    <property type="match status" value="2"/>
</dbReference>
<dbReference type="InterPro" id="IPR007567">
    <property type="entry name" value="Mid2_dom"/>
</dbReference>
<protein>
    <submittedName>
        <fullName evidence="8">CIC11C00000002658</fullName>
    </submittedName>
</protein>
<dbReference type="Proteomes" id="UP000182259">
    <property type="component" value="Chromosome IV"/>
</dbReference>
<organism evidence="8 9">
    <name type="scientific">Sungouiella intermedia</name>
    <dbReference type="NCBI Taxonomy" id="45354"/>
    <lineage>
        <taxon>Eukaryota</taxon>
        <taxon>Fungi</taxon>
        <taxon>Dikarya</taxon>
        <taxon>Ascomycota</taxon>
        <taxon>Saccharomycotina</taxon>
        <taxon>Pichiomycetes</taxon>
        <taxon>Metschnikowiaceae</taxon>
        <taxon>Sungouiella</taxon>
    </lineage>
</organism>
<dbReference type="AlphaFoldDB" id="A0A1L0BWY0"/>
<dbReference type="EMBL" id="LT635767">
    <property type="protein sequence ID" value="SGZ55739.1"/>
    <property type="molecule type" value="Genomic_DNA"/>
</dbReference>
<gene>
    <name evidence="8" type="ORF">SAMEA4029009_CIC11G00000002658</name>
</gene>
<accession>A0A1L0BWY0</accession>
<dbReference type="GO" id="GO:0005509">
    <property type="term" value="F:calcium ion binding"/>
    <property type="evidence" value="ECO:0007669"/>
    <property type="project" value="InterPro"/>
</dbReference>
<keyword evidence="4 6" id="KW-0472">Membrane</keyword>
<evidence type="ECO:0000313" key="9">
    <source>
        <dbReference type="Proteomes" id="UP000182259"/>
    </source>
</evidence>
<evidence type="ECO:0000256" key="5">
    <source>
        <dbReference type="SAM" id="MobiDB-lite"/>
    </source>
</evidence>
<evidence type="ECO:0000256" key="1">
    <source>
        <dbReference type="ARBA" id="ARBA00004167"/>
    </source>
</evidence>
<feature type="compositionally biased region" description="Low complexity" evidence="5">
    <location>
        <begin position="424"/>
        <end position="453"/>
    </location>
</feature>
<dbReference type="GO" id="GO:0071944">
    <property type="term" value="C:cell periphery"/>
    <property type="evidence" value="ECO:0007669"/>
    <property type="project" value="UniProtKB-ARBA"/>
</dbReference>
<comment type="subcellular location">
    <subcellularLocation>
        <location evidence="1">Membrane</location>
        <topology evidence="1">Single-pass membrane protein</topology>
    </subcellularLocation>
</comment>
<keyword evidence="3 6" id="KW-1133">Transmembrane helix</keyword>
<evidence type="ECO:0000256" key="4">
    <source>
        <dbReference type="ARBA" id="ARBA00023136"/>
    </source>
</evidence>
<dbReference type="InterPro" id="IPR006644">
    <property type="entry name" value="Cadg"/>
</dbReference>
<dbReference type="PANTHER" id="PTHR15549">
    <property type="entry name" value="PAIRED IMMUNOGLOBULIN-LIKE TYPE 2 RECEPTOR"/>
    <property type="match status" value="1"/>
</dbReference>
<dbReference type="Pfam" id="PF04478">
    <property type="entry name" value="Mid2"/>
    <property type="match status" value="1"/>
</dbReference>
<feature type="transmembrane region" description="Helical" evidence="6">
    <location>
        <begin position="465"/>
        <end position="487"/>
    </location>
</feature>
<feature type="region of interest" description="Disordered" evidence="5">
    <location>
        <begin position="420"/>
        <end position="459"/>
    </location>
</feature>
<dbReference type="Gene3D" id="2.60.40.10">
    <property type="entry name" value="Immunoglobulins"/>
    <property type="match status" value="3"/>
</dbReference>
<evidence type="ECO:0000256" key="6">
    <source>
        <dbReference type="SAM" id="Phobius"/>
    </source>
</evidence>
<dbReference type="GO" id="GO:0016020">
    <property type="term" value="C:membrane"/>
    <property type="evidence" value="ECO:0007669"/>
    <property type="project" value="UniProtKB-SubCell"/>
</dbReference>
<evidence type="ECO:0000259" key="7">
    <source>
        <dbReference type="SMART" id="SM00736"/>
    </source>
</evidence>
<proteinExistence type="predicted"/>
<evidence type="ECO:0000256" key="3">
    <source>
        <dbReference type="ARBA" id="ARBA00022989"/>
    </source>
</evidence>
<dbReference type="InterPro" id="IPR051694">
    <property type="entry name" value="Immunoregulatory_rcpt-like"/>
</dbReference>
<dbReference type="PANTHER" id="PTHR15549:SF26">
    <property type="entry name" value="AXIAL BUDDING PATTERN PROTEIN 2-RELATED"/>
    <property type="match status" value="1"/>
</dbReference>
<sequence>MIWFFLLAPVWAVYVGWPMNEQLPNVARVDQPYQFTLASITYKSSAGGSVVYSASNMPSWLSFDSDSRTFTGTPSSSDMGQFEISLQGTDSADNSTLSNSYSMMVSNSSGLSLSSSDVMFTSIAKYGKTNGLNGLVVKEGEQFSIQFNNLVFVENAHASRPISSYYGRSMDRTSLPNWINFDSSSNTFSGTVPYVTSSIAPSLLYGFSFIASDYAGYAGAEGIFYLVVGAHLLSTLLNESIKVNGTYGSDFDYTVPVLSSVYLDGTLISAENISSVSTDDMPSYILLDDKNYSLTGSFPNSSTFDNFTVIVKDVYGNQVELPYTFDSLDSVFTVNLMADVNATRDEYFQLQLMRSFFTDFNDTTIDVSFDPSDWLSYHSLNLTMSGFAPKDLDSVKVTVKATSTFDSESRSFKVMGIDGDSKLSSTSSSSSSTPTSSTASSSTSSASSSATPAPHKKSSDNKKKLILGLAIGIPAFVLLLAALLLLFCCCRRKKDQDAESEKSVTEPELTGPGFGVTYDMDDSREHARQLGALNALKLDNDNNSTLSSLTHVDSEAESNYFDASEKPIKSWRANDTSDSNAIKQNFLLLQKHTSQLSMDTVNTEQLFSVRLVDGGRDSFPSPVKMLLSHSIVRDTLSENVQRLDSDGNLADGSMSFSPSKTQKAVSPDLNNINEEEDTSNNTFYNTSNDSSNYNLMAKFLNSTANLPSGSDQGTHHSFEDDFEPIKTSEGYVGWRRSQDARSQEALIGSPDSETFLISESTPKNNLSTVGNYSHKNQSRTSVYSDLSEKMLDGKRGIRAKLVDFTRRGSLRDAAHNQNVEHLGEIAQIHDGDSD</sequence>
<name>A0A1L0BWY0_9ASCO</name>
<feature type="domain" description="Dystroglycan-type cadherin-like" evidence="7">
    <location>
        <begin position="332"/>
        <end position="423"/>
    </location>
</feature>
<dbReference type="InterPro" id="IPR013783">
    <property type="entry name" value="Ig-like_fold"/>
</dbReference>
<evidence type="ECO:0000256" key="2">
    <source>
        <dbReference type="ARBA" id="ARBA00022692"/>
    </source>
</evidence>